<dbReference type="Pfam" id="PF05117">
    <property type="entry name" value="DUF695"/>
    <property type="match status" value="1"/>
</dbReference>
<protein>
    <recommendedName>
        <fullName evidence="1">DUF695 domain-containing protein</fullName>
    </recommendedName>
</protein>
<gene>
    <name evidence="2" type="ORF">CUROG_06555</name>
</gene>
<dbReference type="InterPro" id="IPR016097">
    <property type="entry name" value="DUF695"/>
</dbReference>
<sequence>MTDPQGPDSPQYPHPLQQQQAVGAFWQWWREKGAESLASMFRGQQRDEQTLHELNALTSQIAPHLVFEFASGDSAGLDSEFLFILTAEGVAQFRGPARRWLLEAPDADATWAYSDVRLPQRDFGVLMGDEDVQSSDLRFSVDTGQSAIDLSVYHPAFEHLQFSHELTSAPTPQDAQPTIEQLGFVLLDNAFGERAVELWLGQIRFLREEGRAFSATIDDVTGELEQFDAQFPTEGDGRWVVFENEIEGHVYVGRSRPPLRALSAPLLDLHLRIDVPFEATDNGMPTPEAQTKLYELEDALTERIESYAQHIGPVEQVAKLVAVETMNGVRAFHFYAGGTTGVVEELHKVCEGFDGVPAEQKISGEAIVDPGWMRVEHLHF</sequence>
<proteinExistence type="predicted"/>
<evidence type="ECO:0000313" key="3">
    <source>
        <dbReference type="Proteomes" id="UP000326711"/>
    </source>
</evidence>
<dbReference type="KEGG" id="cuo:CUROG_06555"/>
<dbReference type="Proteomes" id="UP000326711">
    <property type="component" value="Chromosome"/>
</dbReference>
<organism evidence="2 3">
    <name type="scientific">Corynebacterium urogenitale</name>
    <dbReference type="NCBI Taxonomy" id="2487892"/>
    <lineage>
        <taxon>Bacteria</taxon>
        <taxon>Bacillati</taxon>
        <taxon>Actinomycetota</taxon>
        <taxon>Actinomycetes</taxon>
        <taxon>Mycobacteriales</taxon>
        <taxon>Corynebacteriaceae</taxon>
        <taxon>Corynebacterium</taxon>
    </lineage>
</organism>
<dbReference type="EMBL" id="CP045032">
    <property type="protein sequence ID" value="QFQ02669.1"/>
    <property type="molecule type" value="Genomic_DNA"/>
</dbReference>
<dbReference type="AlphaFoldDB" id="A0A5J6ZBE6"/>
<evidence type="ECO:0000313" key="2">
    <source>
        <dbReference type="EMBL" id="QFQ02669.1"/>
    </source>
</evidence>
<keyword evidence="3" id="KW-1185">Reference proteome</keyword>
<accession>A0A5J6ZBE6</accession>
<dbReference type="OrthoDB" id="3828153at2"/>
<name>A0A5J6ZBE6_9CORY</name>
<feature type="domain" description="DUF695" evidence="1">
    <location>
        <begin position="239"/>
        <end position="361"/>
    </location>
</feature>
<evidence type="ECO:0000259" key="1">
    <source>
        <dbReference type="Pfam" id="PF05117"/>
    </source>
</evidence>
<reference evidence="3" key="1">
    <citation type="submission" date="2019-10" db="EMBL/GenBank/DDBJ databases">
        <title>Complete genome sequence of Corynebacterium urogenitalis DSM 108747, isolated from the genital tract of a cow.</title>
        <authorList>
            <person name="Ruckert C."/>
            <person name="Ballas P."/>
            <person name="Wagener K."/>
            <person name="Drillich M."/>
            <person name="Kaempfer P."/>
            <person name="Busse H.-J."/>
            <person name="Ehling-Schulz M."/>
        </authorList>
    </citation>
    <scope>NUCLEOTIDE SEQUENCE [LARGE SCALE GENOMIC DNA]</scope>
    <source>
        <strain evidence="3">LMM 1652</strain>
    </source>
</reference>
<dbReference type="RefSeq" id="WP_151903006.1">
    <property type="nucleotide sequence ID" value="NZ_CP045032.1"/>
</dbReference>